<proteinExistence type="inferred from homology"/>
<comment type="similarity">
    <text evidence="2">Belongs to the TacA antitoxin family.</text>
</comment>
<dbReference type="InterPro" id="IPR014795">
    <property type="entry name" value="TacA_1-like"/>
</dbReference>
<gene>
    <name evidence="3" type="ORF">ACG00X_21325</name>
</gene>
<evidence type="ECO:0000313" key="3">
    <source>
        <dbReference type="EMBL" id="MFG6459384.1"/>
    </source>
</evidence>
<protein>
    <submittedName>
        <fullName evidence="3">DUF1778 domain-containing protein</fullName>
    </submittedName>
</protein>
<sequence>MERKTETLNLRVSPELKELIRLAADREHRTLANFIEVLVRKHCDEQDIQVQLKQPQSR</sequence>
<evidence type="ECO:0000313" key="4">
    <source>
        <dbReference type="Proteomes" id="UP001606305"/>
    </source>
</evidence>
<keyword evidence="4" id="KW-1185">Reference proteome</keyword>
<reference evidence="3 4" key="1">
    <citation type="submission" date="2024-09" db="EMBL/GenBank/DDBJ databases">
        <title>Novel species of the genus Pelomonas and Roseateles isolated from streams.</title>
        <authorList>
            <person name="Lu H."/>
        </authorList>
    </citation>
    <scope>NUCLEOTIDE SEQUENCE [LARGE SCALE GENOMIC DNA]</scope>
    <source>
        <strain evidence="3 4">BYS96W</strain>
    </source>
</reference>
<dbReference type="Pfam" id="PF08681">
    <property type="entry name" value="TacA1"/>
    <property type="match status" value="1"/>
</dbReference>
<organism evidence="3 4">
    <name type="scientific">Pelomonas nitida</name>
    <dbReference type="NCBI Taxonomy" id="3299027"/>
    <lineage>
        <taxon>Bacteria</taxon>
        <taxon>Pseudomonadati</taxon>
        <taxon>Pseudomonadota</taxon>
        <taxon>Betaproteobacteria</taxon>
        <taxon>Burkholderiales</taxon>
        <taxon>Sphaerotilaceae</taxon>
        <taxon>Roseateles</taxon>
    </lineage>
</organism>
<accession>A0ABW7GBZ8</accession>
<dbReference type="RefSeq" id="WP_288472977.1">
    <property type="nucleotide sequence ID" value="NZ_JBIGIA010000021.1"/>
</dbReference>
<dbReference type="Gene3D" id="1.20.5.780">
    <property type="entry name" value="Single helix bin"/>
    <property type="match status" value="1"/>
</dbReference>
<dbReference type="Proteomes" id="UP001606305">
    <property type="component" value="Unassembled WGS sequence"/>
</dbReference>
<dbReference type="EMBL" id="JBIGIA010000021">
    <property type="protein sequence ID" value="MFG6459384.1"/>
    <property type="molecule type" value="Genomic_DNA"/>
</dbReference>
<dbReference type="InterPro" id="IPR010985">
    <property type="entry name" value="Ribbon_hlx_hlx"/>
</dbReference>
<evidence type="ECO:0000256" key="2">
    <source>
        <dbReference type="ARBA" id="ARBA00049988"/>
    </source>
</evidence>
<dbReference type="SUPFAM" id="SSF47598">
    <property type="entry name" value="Ribbon-helix-helix"/>
    <property type="match status" value="1"/>
</dbReference>
<evidence type="ECO:0000256" key="1">
    <source>
        <dbReference type="ARBA" id="ARBA00022649"/>
    </source>
</evidence>
<comment type="caution">
    <text evidence="3">The sequence shown here is derived from an EMBL/GenBank/DDBJ whole genome shotgun (WGS) entry which is preliminary data.</text>
</comment>
<keyword evidence="1" id="KW-1277">Toxin-antitoxin system</keyword>
<name>A0ABW7GBZ8_9BURK</name>